<comment type="subunit">
    <text evidence="2">The basal body constitutes a major portion of the flagellar organelle and consists of five rings (E,L,P,S, and M) mounted on a central rod. The rod consists of about 26 subunits of FlgG in the distal portion, and FlgB, FlgC and FlgF are thought to build up the proximal portion of the rod with about 6 subunits each.</text>
</comment>
<protein>
    <recommendedName>
        <fullName evidence="3">Flagellar basal-body rod protein FlgF</fullName>
    </recommendedName>
</protein>
<keyword evidence="7" id="KW-0969">Cilium</keyword>
<comment type="similarity">
    <text evidence="1">Belongs to the flagella basal body rod proteins family.</text>
</comment>
<dbReference type="InterPro" id="IPR020013">
    <property type="entry name" value="Flagellar_FlgE/F/G"/>
</dbReference>
<dbReference type="InterPro" id="IPR053967">
    <property type="entry name" value="LlgE_F_G-like_D1"/>
</dbReference>
<reference evidence="7" key="1">
    <citation type="submission" date="2018-06" db="EMBL/GenBank/DDBJ databases">
        <authorList>
            <person name="Zhirakovskaya E."/>
        </authorList>
    </citation>
    <scope>NUCLEOTIDE SEQUENCE</scope>
</reference>
<dbReference type="AlphaFoldDB" id="A0A3B1AWS4"/>
<feature type="domain" description="Flagellar basal-body/hook protein C-terminal" evidence="5">
    <location>
        <begin position="198"/>
        <end position="242"/>
    </location>
</feature>
<organism evidence="7">
    <name type="scientific">hydrothermal vent metagenome</name>
    <dbReference type="NCBI Taxonomy" id="652676"/>
    <lineage>
        <taxon>unclassified sequences</taxon>
        <taxon>metagenomes</taxon>
        <taxon>ecological metagenomes</taxon>
    </lineage>
</organism>
<evidence type="ECO:0000259" key="4">
    <source>
        <dbReference type="Pfam" id="PF00460"/>
    </source>
</evidence>
<gene>
    <name evidence="7" type="ORF">MNBD_GAMMA20-2149</name>
</gene>
<sequence length="246" mass="25929">MDRMLYVAMSGAKQTALAQAVNSNNLANANTTGFREDLATFRSMPVFGPGSPTRVYAMTENPGVNLESGAIQATGRDLDMAIQGNGWLAVQAPDGQEAYTRAGNLHIESGGLLVTGSGHPVMGNRGPIAIPQAESLEIGVDGTITIRGIGEFANSLTVVDRIKLVKPEEAELIKGKDGLMRLKDGYEADADASVRLVSGALETSNVNTVDAMVNMIALARQYEAQVKMMKAAGEMASKSNELLSLS</sequence>
<keyword evidence="7" id="KW-0282">Flagellum</keyword>
<name>A0A3B1AWS4_9ZZZZ</name>
<dbReference type="InterPro" id="IPR012836">
    <property type="entry name" value="FlgF"/>
</dbReference>
<dbReference type="Pfam" id="PF06429">
    <property type="entry name" value="Flg_bbr_C"/>
    <property type="match status" value="1"/>
</dbReference>
<dbReference type="PANTHER" id="PTHR30435:SF18">
    <property type="entry name" value="FLAGELLAR BASAL-BODY ROD PROTEIN FLGF"/>
    <property type="match status" value="1"/>
</dbReference>
<proteinExistence type="inferred from homology"/>
<keyword evidence="7" id="KW-0966">Cell projection</keyword>
<dbReference type="InterPro" id="IPR001444">
    <property type="entry name" value="Flag_bb_rod_N"/>
</dbReference>
<dbReference type="GO" id="GO:0030694">
    <property type="term" value="C:bacterial-type flagellum basal body, rod"/>
    <property type="evidence" value="ECO:0007669"/>
    <property type="project" value="InterPro"/>
</dbReference>
<evidence type="ECO:0000259" key="6">
    <source>
        <dbReference type="Pfam" id="PF22692"/>
    </source>
</evidence>
<dbReference type="NCBIfam" id="NF009280">
    <property type="entry name" value="PRK12640.1"/>
    <property type="match status" value="1"/>
</dbReference>
<dbReference type="EMBL" id="UOFU01000346">
    <property type="protein sequence ID" value="VAX03718.1"/>
    <property type="molecule type" value="Genomic_DNA"/>
</dbReference>
<dbReference type="NCBIfam" id="TIGR02490">
    <property type="entry name" value="flgF"/>
    <property type="match status" value="1"/>
</dbReference>
<dbReference type="Pfam" id="PF22692">
    <property type="entry name" value="LlgE_F_G_D1"/>
    <property type="match status" value="1"/>
</dbReference>
<evidence type="ECO:0000256" key="3">
    <source>
        <dbReference type="ARBA" id="ARBA00040228"/>
    </source>
</evidence>
<evidence type="ECO:0000313" key="7">
    <source>
        <dbReference type="EMBL" id="VAX03718.1"/>
    </source>
</evidence>
<feature type="domain" description="Flagellar basal body rod protein N-terminal" evidence="4">
    <location>
        <begin position="5"/>
        <end position="35"/>
    </location>
</feature>
<accession>A0A3B1AWS4</accession>
<evidence type="ECO:0000259" key="5">
    <source>
        <dbReference type="Pfam" id="PF06429"/>
    </source>
</evidence>
<dbReference type="GO" id="GO:0071978">
    <property type="term" value="P:bacterial-type flagellum-dependent swarming motility"/>
    <property type="evidence" value="ECO:0007669"/>
    <property type="project" value="TreeGrafter"/>
</dbReference>
<dbReference type="InterPro" id="IPR037925">
    <property type="entry name" value="FlgE/F/G-like"/>
</dbReference>
<evidence type="ECO:0000256" key="1">
    <source>
        <dbReference type="ARBA" id="ARBA00009677"/>
    </source>
</evidence>
<dbReference type="NCBIfam" id="TIGR03506">
    <property type="entry name" value="FlgEFG_subfam"/>
    <property type="match status" value="1"/>
</dbReference>
<dbReference type="InterPro" id="IPR010930">
    <property type="entry name" value="Flg_bb/hook_C_dom"/>
</dbReference>
<dbReference type="PANTHER" id="PTHR30435">
    <property type="entry name" value="FLAGELLAR PROTEIN"/>
    <property type="match status" value="1"/>
</dbReference>
<dbReference type="Pfam" id="PF00460">
    <property type="entry name" value="Flg_bb_rod"/>
    <property type="match status" value="1"/>
</dbReference>
<feature type="domain" description="Flagellar hook protein FlgE/F/G-like D1" evidence="6">
    <location>
        <begin position="81"/>
        <end position="145"/>
    </location>
</feature>
<dbReference type="SUPFAM" id="SSF117143">
    <property type="entry name" value="Flagellar hook protein flgE"/>
    <property type="match status" value="1"/>
</dbReference>
<evidence type="ECO:0000256" key="2">
    <source>
        <dbReference type="ARBA" id="ARBA00038560"/>
    </source>
</evidence>